<proteinExistence type="predicted"/>
<dbReference type="PANTHER" id="PTHR36329">
    <property type="entry name" value="TRANSMEMBRANE PROTEIN"/>
    <property type="match status" value="1"/>
</dbReference>
<dbReference type="EnsemblPlants" id="Pp3c5_1000V3.2">
    <property type="protein sequence ID" value="Pp3c5_1000V3.2"/>
    <property type="gene ID" value="Pp3c5_1000"/>
</dbReference>
<gene>
    <name evidence="4" type="primary">LOC112282613</name>
    <name evidence="3" type="ORF">PHYPA_007067</name>
</gene>
<dbReference type="KEGG" id="ppp:112282613"/>
<dbReference type="RefSeq" id="XP_024376208.1">
    <property type="nucleotide sequence ID" value="XM_024520440.2"/>
</dbReference>
<dbReference type="EMBL" id="ABEU02000005">
    <property type="protein sequence ID" value="PNR53392.1"/>
    <property type="molecule type" value="Genomic_DNA"/>
</dbReference>
<feature type="transmembrane region" description="Helical" evidence="2">
    <location>
        <begin position="32"/>
        <end position="52"/>
    </location>
</feature>
<feature type="compositionally biased region" description="Polar residues" evidence="1">
    <location>
        <begin position="365"/>
        <end position="389"/>
    </location>
</feature>
<evidence type="ECO:0000313" key="3">
    <source>
        <dbReference type="EMBL" id="PNR53392.1"/>
    </source>
</evidence>
<dbReference type="Gramene" id="Pp3c5_1000V3.2">
    <property type="protein sequence ID" value="Pp3c5_1000V3.2"/>
    <property type="gene ID" value="Pp3c5_1000"/>
</dbReference>
<keyword evidence="2" id="KW-1133">Transmembrane helix</keyword>
<dbReference type="PANTHER" id="PTHR36329:SF1">
    <property type="entry name" value="TRANSMEMBRANE PROTEIN"/>
    <property type="match status" value="1"/>
</dbReference>
<keyword evidence="2" id="KW-0812">Transmembrane</keyword>
<dbReference type="EnsemblPlants" id="Pp3c5_1000V3.1">
    <property type="protein sequence ID" value="Pp3c5_1000V3.1"/>
    <property type="gene ID" value="Pp3c5_1000"/>
</dbReference>
<feature type="region of interest" description="Disordered" evidence="1">
    <location>
        <begin position="362"/>
        <end position="390"/>
    </location>
</feature>
<feature type="transmembrane region" description="Helical" evidence="2">
    <location>
        <begin position="161"/>
        <end position="179"/>
    </location>
</feature>
<reference evidence="3 5" key="1">
    <citation type="journal article" date="2008" name="Science">
        <title>The Physcomitrella genome reveals evolutionary insights into the conquest of land by plants.</title>
        <authorList>
            <person name="Rensing S."/>
            <person name="Lang D."/>
            <person name="Zimmer A."/>
            <person name="Terry A."/>
            <person name="Salamov A."/>
            <person name="Shapiro H."/>
            <person name="Nishiyama T."/>
            <person name="Perroud P.-F."/>
            <person name="Lindquist E."/>
            <person name="Kamisugi Y."/>
            <person name="Tanahashi T."/>
            <person name="Sakakibara K."/>
            <person name="Fujita T."/>
            <person name="Oishi K."/>
            <person name="Shin-I T."/>
            <person name="Kuroki Y."/>
            <person name="Toyoda A."/>
            <person name="Suzuki Y."/>
            <person name="Hashimoto A."/>
            <person name="Yamaguchi K."/>
            <person name="Sugano A."/>
            <person name="Kohara Y."/>
            <person name="Fujiyama A."/>
            <person name="Anterola A."/>
            <person name="Aoki S."/>
            <person name="Ashton N."/>
            <person name="Barbazuk W.B."/>
            <person name="Barker E."/>
            <person name="Bennetzen J."/>
            <person name="Bezanilla M."/>
            <person name="Blankenship R."/>
            <person name="Cho S.H."/>
            <person name="Dutcher S."/>
            <person name="Estelle M."/>
            <person name="Fawcett J.A."/>
            <person name="Gundlach H."/>
            <person name="Hanada K."/>
            <person name="Heyl A."/>
            <person name="Hicks K.A."/>
            <person name="Hugh J."/>
            <person name="Lohr M."/>
            <person name="Mayer K."/>
            <person name="Melkozernov A."/>
            <person name="Murata T."/>
            <person name="Nelson D."/>
            <person name="Pils B."/>
            <person name="Prigge M."/>
            <person name="Reiss B."/>
            <person name="Renner T."/>
            <person name="Rombauts S."/>
            <person name="Rushton P."/>
            <person name="Sanderfoot A."/>
            <person name="Schween G."/>
            <person name="Shiu S.-H."/>
            <person name="Stueber K."/>
            <person name="Theodoulou F.L."/>
            <person name="Tu H."/>
            <person name="Van de Peer Y."/>
            <person name="Verrier P.J."/>
            <person name="Waters E."/>
            <person name="Wood A."/>
            <person name="Yang L."/>
            <person name="Cove D."/>
            <person name="Cuming A."/>
            <person name="Hasebe M."/>
            <person name="Lucas S."/>
            <person name="Mishler D.B."/>
            <person name="Reski R."/>
            <person name="Grigoriev I."/>
            <person name="Quatrano R.S."/>
            <person name="Boore J.L."/>
        </authorList>
    </citation>
    <scope>NUCLEOTIDE SEQUENCE [LARGE SCALE GENOMIC DNA]</scope>
    <source>
        <strain evidence="4 5">cv. Gransden 2004</strain>
    </source>
</reference>
<dbReference type="FunCoup" id="A0A2K1KHY7">
    <property type="interactions" value="643"/>
</dbReference>
<reference evidence="4" key="3">
    <citation type="submission" date="2020-12" db="UniProtKB">
        <authorList>
            <consortium name="EnsemblPlants"/>
        </authorList>
    </citation>
    <scope>IDENTIFICATION</scope>
</reference>
<evidence type="ECO:0000313" key="5">
    <source>
        <dbReference type="Proteomes" id="UP000006727"/>
    </source>
</evidence>
<dbReference type="PaxDb" id="3218-PP1S259_116V6.1"/>
<organism evidence="3">
    <name type="scientific">Physcomitrium patens</name>
    <name type="common">Spreading-leaved earth moss</name>
    <name type="synonym">Physcomitrella patens</name>
    <dbReference type="NCBI Taxonomy" id="3218"/>
    <lineage>
        <taxon>Eukaryota</taxon>
        <taxon>Viridiplantae</taxon>
        <taxon>Streptophyta</taxon>
        <taxon>Embryophyta</taxon>
        <taxon>Bryophyta</taxon>
        <taxon>Bryophytina</taxon>
        <taxon>Bryopsida</taxon>
        <taxon>Funariidae</taxon>
        <taxon>Funariales</taxon>
        <taxon>Funariaceae</taxon>
        <taxon>Physcomitrium</taxon>
    </lineage>
</organism>
<feature type="transmembrane region" description="Helical" evidence="2">
    <location>
        <begin position="106"/>
        <end position="126"/>
    </location>
</feature>
<evidence type="ECO:0000256" key="1">
    <source>
        <dbReference type="SAM" id="MobiDB-lite"/>
    </source>
</evidence>
<keyword evidence="2" id="KW-0472">Membrane</keyword>
<reference evidence="3 5" key="2">
    <citation type="journal article" date="2018" name="Plant J.">
        <title>The Physcomitrella patens chromosome-scale assembly reveals moss genome structure and evolution.</title>
        <authorList>
            <person name="Lang D."/>
            <person name="Ullrich K.K."/>
            <person name="Murat F."/>
            <person name="Fuchs J."/>
            <person name="Jenkins J."/>
            <person name="Haas F.B."/>
            <person name="Piednoel M."/>
            <person name="Gundlach H."/>
            <person name="Van Bel M."/>
            <person name="Meyberg R."/>
            <person name="Vives C."/>
            <person name="Morata J."/>
            <person name="Symeonidi A."/>
            <person name="Hiss M."/>
            <person name="Muchero W."/>
            <person name="Kamisugi Y."/>
            <person name="Saleh O."/>
            <person name="Blanc G."/>
            <person name="Decker E.L."/>
            <person name="van Gessel N."/>
            <person name="Grimwood J."/>
            <person name="Hayes R.D."/>
            <person name="Graham S.W."/>
            <person name="Gunter L.E."/>
            <person name="McDaniel S.F."/>
            <person name="Hoernstein S.N.W."/>
            <person name="Larsson A."/>
            <person name="Li F.W."/>
            <person name="Perroud P.F."/>
            <person name="Phillips J."/>
            <person name="Ranjan P."/>
            <person name="Rokshar D.S."/>
            <person name="Rothfels C.J."/>
            <person name="Schneider L."/>
            <person name="Shu S."/>
            <person name="Stevenson D.W."/>
            <person name="Thummler F."/>
            <person name="Tillich M."/>
            <person name="Villarreal Aguilar J.C."/>
            <person name="Widiez T."/>
            <person name="Wong G.K."/>
            <person name="Wymore A."/>
            <person name="Zhang Y."/>
            <person name="Zimmer A.D."/>
            <person name="Quatrano R.S."/>
            <person name="Mayer K.F.X."/>
            <person name="Goodstein D."/>
            <person name="Casacuberta J.M."/>
            <person name="Vandepoele K."/>
            <person name="Reski R."/>
            <person name="Cuming A.C."/>
            <person name="Tuskan G.A."/>
            <person name="Maumus F."/>
            <person name="Salse J."/>
            <person name="Schmutz J."/>
            <person name="Rensing S.A."/>
        </authorList>
    </citation>
    <scope>NUCLEOTIDE SEQUENCE [LARGE SCALE GENOMIC DNA]</scope>
    <source>
        <strain evidence="4 5">cv. Gransden 2004</strain>
    </source>
</reference>
<evidence type="ECO:0000313" key="4">
    <source>
        <dbReference type="EnsemblPlants" id="Pp3c5_1000V3.1"/>
    </source>
</evidence>
<protein>
    <submittedName>
        <fullName evidence="3 4">Uncharacterized protein</fullName>
    </submittedName>
</protein>
<dbReference type="OrthoDB" id="2016402at2759"/>
<keyword evidence="5" id="KW-1185">Reference proteome</keyword>
<dbReference type="GeneID" id="112282613"/>
<dbReference type="Gramene" id="Pp3c5_1000V3.1">
    <property type="protein sequence ID" value="Pp3c5_1000V3.1"/>
    <property type="gene ID" value="Pp3c5_1000"/>
</dbReference>
<accession>A0A2K1KHY7</accession>
<dbReference type="AlphaFoldDB" id="A0A2K1KHY7"/>
<sequence length="478" mass="54298">MMDTIAVAKAKNSSPHSIASEWEHTYHPLPDLFSGLAILWMLLVFVWTLNTWTKRRWQTSNLQWVLTIIPAMKSLVMGLSFVFWYSCLHLKTCSFWVAFGVFVSRIFFETACFVTFLLISYGYCIMHEQLSPTERRSVAGLTSLLYLTLTGYKAAVPQFAILVVFIYAVLLYVIMAHIARNLSLLREQLQQIQAEGVHLLQNAVHTKYAMFRKFQGAMLIMVVAEILMHAQPESVFNEYWVRLLVRETTEIAIFCFIGWTFRSREQTPFFNVMPTSNTSGQRTLPPIYSVEMNERHFSNLDYKEWHIGVPTSISKTGDENRPMLVIVQNPGVSDLAFTDKSKNKPDLSGNVFKMPVNIQRAGPDPSSSLVTEHDSQQLQSTGDLSTIAESGNRRDNHLRILSSDCCDWEPKLRTDPDDQVSGAAGCPEEVTVDVKGIKSHTFLPFGNSCYDSRLLHSRSNLSKNFQANSRGRHQSNSN</sequence>
<feature type="transmembrane region" description="Helical" evidence="2">
    <location>
        <begin position="64"/>
        <end position="86"/>
    </location>
</feature>
<dbReference type="Proteomes" id="UP000006727">
    <property type="component" value="Chromosome 5"/>
</dbReference>
<name>A0A2K1KHY7_PHYPA</name>
<evidence type="ECO:0000256" key="2">
    <source>
        <dbReference type="SAM" id="Phobius"/>
    </source>
</evidence>